<keyword evidence="1" id="KW-0479">Metal-binding</keyword>
<dbReference type="Proteomes" id="UP000190637">
    <property type="component" value="Unassembled WGS sequence"/>
</dbReference>
<dbReference type="CDD" id="cd00371">
    <property type="entry name" value="HMA"/>
    <property type="match status" value="1"/>
</dbReference>
<dbReference type="PROSITE" id="PS01047">
    <property type="entry name" value="HMA_1"/>
    <property type="match status" value="1"/>
</dbReference>
<evidence type="ECO:0000256" key="1">
    <source>
        <dbReference type="ARBA" id="ARBA00022723"/>
    </source>
</evidence>
<dbReference type="InterPro" id="IPR006122">
    <property type="entry name" value="HMA_Cu_ion-bd"/>
</dbReference>
<accession>A0A1T4M792</accession>
<dbReference type="RefSeq" id="WP_078760361.1">
    <property type="nucleotide sequence ID" value="NZ_FUWS01000002.1"/>
</dbReference>
<dbReference type="InterPro" id="IPR000428">
    <property type="entry name" value="Cu-bd"/>
</dbReference>
<sequence length="69" mass="6969">MATSTTITVSGMTCGHCVASVKEEVGALPGVTSVDVDLESGRVTVDSEGPLSREQLDAAVAEAGYEIVA</sequence>
<dbReference type="OrthoDB" id="9813965at2"/>
<protein>
    <submittedName>
        <fullName evidence="4">Copper ion binding protein</fullName>
    </submittedName>
</protein>
<dbReference type="FunFam" id="3.30.70.100:FF:000001">
    <property type="entry name" value="ATPase copper transporting beta"/>
    <property type="match status" value="1"/>
</dbReference>
<dbReference type="STRING" id="1122192.SAMN02745673_00973"/>
<reference evidence="4 5" key="1">
    <citation type="submission" date="2017-02" db="EMBL/GenBank/DDBJ databases">
        <authorList>
            <person name="Peterson S.W."/>
        </authorList>
    </citation>
    <scope>NUCLEOTIDE SEQUENCE [LARGE SCALE GENOMIC DNA]</scope>
    <source>
        <strain evidence="4 5">DSM 45154</strain>
    </source>
</reference>
<evidence type="ECO:0000313" key="5">
    <source>
        <dbReference type="Proteomes" id="UP000190637"/>
    </source>
</evidence>
<dbReference type="Pfam" id="PF00403">
    <property type="entry name" value="HMA"/>
    <property type="match status" value="1"/>
</dbReference>
<gene>
    <name evidence="4" type="ORF">SAMN02745673_00973</name>
</gene>
<dbReference type="InterPro" id="IPR017969">
    <property type="entry name" value="Heavy-metal-associated_CS"/>
</dbReference>
<organism evidence="4 5">
    <name type="scientific">Marinactinospora thermotolerans DSM 45154</name>
    <dbReference type="NCBI Taxonomy" id="1122192"/>
    <lineage>
        <taxon>Bacteria</taxon>
        <taxon>Bacillati</taxon>
        <taxon>Actinomycetota</taxon>
        <taxon>Actinomycetes</taxon>
        <taxon>Streptosporangiales</taxon>
        <taxon>Nocardiopsidaceae</taxon>
        <taxon>Marinactinospora</taxon>
    </lineage>
</organism>
<dbReference type="GO" id="GO:0006825">
    <property type="term" value="P:copper ion transport"/>
    <property type="evidence" value="ECO:0007669"/>
    <property type="project" value="InterPro"/>
</dbReference>
<feature type="domain" description="HMA" evidence="3">
    <location>
        <begin position="3"/>
        <end position="68"/>
    </location>
</feature>
<dbReference type="NCBIfam" id="TIGR00003">
    <property type="entry name" value="copper ion binding protein"/>
    <property type="match status" value="1"/>
</dbReference>
<dbReference type="PRINTS" id="PR00944">
    <property type="entry name" value="CUEXPORT"/>
</dbReference>
<dbReference type="InterPro" id="IPR006121">
    <property type="entry name" value="HMA_dom"/>
</dbReference>
<dbReference type="SUPFAM" id="SSF55008">
    <property type="entry name" value="HMA, heavy metal-associated domain"/>
    <property type="match status" value="1"/>
</dbReference>
<keyword evidence="5" id="KW-1185">Reference proteome</keyword>
<proteinExistence type="predicted"/>
<dbReference type="EMBL" id="FUWS01000002">
    <property type="protein sequence ID" value="SJZ62726.1"/>
    <property type="molecule type" value="Genomic_DNA"/>
</dbReference>
<evidence type="ECO:0000259" key="3">
    <source>
        <dbReference type="PROSITE" id="PS50846"/>
    </source>
</evidence>
<dbReference type="InterPro" id="IPR036163">
    <property type="entry name" value="HMA_dom_sf"/>
</dbReference>
<name>A0A1T4M792_9ACTN</name>
<dbReference type="GO" id="GO:0005507">
    <property type="term" value="F:copper ion binding"/>
    <property type="evidence" value="ECO:0007669"/>
    <property type="project" value="InterPro"/>
</dbReference>
<dbReference type="PROSITE" id="PS50846">
    <property type="entry name" value="HMA_2"/>
    <property type="match status" value="1"/>
</dbReference>
<evidence type="ECO:0000313" key="4">
    <source>
        <dbReference type="EMBL" id="SJZ62726.1"/>
    </source>
</evidence>
<evidence type="ECO:0000256" key="2">
    <source>
        <dbReference type="ARBA" id="ARBA00023008"/>
    </source>
</evidence>
<dbReference type="Gene3D" id="3.30.70.100">
    <property type="match status" value="1"/>
</dbReference>
<keyword evidence="2" id="KW-0186">Copper</keyword>
<dbReference type="AlphaFoldDB" id="A0A1T4M792"/>